<dbReference type="AlphaFoldDB" id="A0AAV2G783"/>
<proteinExistence type="predicted"/>
<sequence length="72" mass="8350">MNELCTEQQVCRRKRAPELQFSDEETKGYKSKNLVAERKRRQKLTDRLLMLLASAPIITNASLKSLIFLPQT</sequence>
<keyword evidence="3" id="KW-0804">Transcription</keyword>
<dbReference type="SUPFAM" id="SSF47459">
    <property type="entry name" value="HLH, helix-loop-helix DNA-binding domain"/>
    <property type="match status" value="1"/>
</dbReference>
<keyword evidence="5" id="KW-0472">Membrane</keyword>
<dbReference type="GO" id="GO:0046983">
    <property type="term" value="F:protein dimerization activity"/>
    <property type="evidence" value="ECO:0007669"/>
    <property type="project" value="InterPro"/>
</dbReference>
<evidence type="ECO:0000256" key="1">
    <source>
        <dbReference type="ARBA" id="ARBA00004123"/>
    </source>
</evidence>
<accession>A0AAV2G783</accession>
<dbReference type="InterPro" id="IPR036638">
    <property type="entry name" value="HLH_DNA-bd_sf"/>
</dbReference>
<reference evidence="6 7" key="1">
    <citation type="submission" date="2024-04" db="EMBL/GenBank/DDBJ databases">
        <authorList>
            <person name="Fracassetti M."/>
        </authorList>
    </citation>
    <scope>NUCLEOTIDE SEQUENCE [LARGE SCALE GENOMIC DNA]</scope>
</reference>
<feature type="transmembrane region" description="Helical" evidence="5">
    <location>
        <begin position="48"/>
        <end position="69"/>
    </location>
</feature>
<keyword evidence="5" id="KW-0812">Transmembrane</keyword>
<evidence type="ECO:0000313" key="6">
    <source>
        <dbReference type="EMBL" id="CAL1406351.1"/>
    </source>
</evidence>
<keyword evidence="4" id="KW-0539">Nucleus</keyword>
<evidence type="ECO:0000313" key="7">
    <source>
        <dbReference type="Proteomes" id="UP001497516"/>
    </source>
</evidence>
<evidence type="ECO:0000256" key="2">
    <source>
        <dbReference type="ARBA" id="ARBA00023015"/>
    </source>
</evidence>
<keyword evidence="2" id="KW-0805">Transcription regulation</keyword>
<dbReference type="Proteomes" id="UP001497516">
    <property type="component" value="Chromosome 8"/>
</dbReference>
<dbReference type="GO" id="GO:0005634">
    <property type="term" value="C:nucleus"/>
    <property type="evidence" value="ECO:0007669"/>
    <property type="project" value="UniProtKB-SubCell"/>
</dbReference>
<comment type="subcellular location">
    <subcellularLocation>
        <location evidence="1">Nucleus</location>
    </subcellularLocation>
</comment>
<gene>
    <name evidence="6" type="ORF">LTRI10_LOCUS46084</name>
</gene>
<name>A0AAV2G783_9ROSI</name>
<evidence type="ECO:0000256" key="5">
    <source>
        <dbReference type="SAM" id="Phobius"/>
    </source>
</evidence>
<keyword evidence="5" id="KW-1133">Transmembrane helix</keyword>
<evidence type="ECO:0000256" key="4">
    <source>
        <dbReference type="ARBA" id="ARBA00023242"/>
    </source>
</evidence>
<evidence type="ECO:0000256" key="3">
    <source>
        <dbReference type="ARBA" id="ARBA00023163"/>
    </source>
</evidence>
<dbReference type="EMBL" id="OZ034821">
    <property type="protein sequence ID" value="CAL1406351.1"/>
    <property type="molecule type" value="Genomic_DNA"/>
</dbReference>
<organism evidence="6 7">
    <name type="scientific">Linum trigynum</name>
    <dbReference type="NCBI Taxonomy" id="586398"/>
    <lineage>
        <taxon>Eukaryota</taxon>
        <taxon>Viridiplantae</taxon>
        <taxon>Streptophyta</taxon>
        <taxon>Embryophyta</taxon>
        <taxon>Tracheophyta</taxon>
        <taxon>Spermatophyta</taxon>
        <taxon>Magnoliopsida</taxon>
        <taxon>eudicotyledons</taxon>
        <taxon>Gunneridae</taxon>
        <taxon>Pentapetalae</taxon>
        <taxon>rosids</taxon>
        <taxon>fabids</taxon>
        <taxon>Malpighiales</taxon>
        <taxon>Linaceae</taxon>
        <taxon>Linum</taxon>
    </lineage>
</organism>
<protein>
    <submittedName>
        <fullName evidence="6">Uncharacterized protein</fullName>
    </submittedName>
</protein>
<keyword evidence="7" id="KW-1185">Reference proteome</keyword>